<dbReference type="InterPro" id="IPR018247">
    <property type="entry name" value="EF_Hand_1_Ca_BS"/>
</dbReference>
<organism evidence="3 4">
    <name type="scientific">Cymbomonas tetramitiformis</name>
    <dbReference type="NCBI Taxonomy" id="36881"/>
    <lineage>
        <taxon>Eukaryota</taxon>
        <taxon>Viridiplantae</taxon>
        <taxon>Chlorophyta</taxon>
        <taxon>Pyramimonadophyceae</taxon>
        <taxon>Pyramimonadales</taxon>
        <taxon>Pyramimonadaceae</taxon>
        <taxon>Cymbomonas</taxon>
    </lineage>
</organism>
<protein>
    <recommendedName>
        <fullName evidence="2">EF-hand domain-containing protein</fullName>
    </recommendedName>
</protein>
<dbReference type="Gene3D" id="1.10.238.10">
    <property type="entry name" value="EF-hand"/>
    <property type="match status" value="1"/>
</dbReference>
<evidence type="ECO:0000256" key="1">
    <source>
        <dbReference type="ARBA" id="ARBA00022837"/>
    </source>
</evidence>
<dbReference type="SUPFAM" id="SSF47473">
    <property type="entry name" value="EF-hand"/>
    <property type="match status" value="1"/>
</dbReference>
<dbReference type="Pfam" id="PF13405">
    <property type="entry name" value="EF-hand_6"/>
    <property type="match status" value="1"/>
</dbReference>
<dbReference type="InterPro" id="IPR002048">
    <property type="entry name" value="EF_hand_dom"/>
</dbReference>
<proteinExistence type="predicted"/>
<name>A0AAE0KX44_9CHLO</name>
<dbReference type="PROSITE" id="PS00018">
    <property type="entry name" value="EF_HAND_1"/>
    <property type="match status" value="1"/>
</dbReference>
<evidence type="ECO:0000313" key="3">
    <source>
        <dbReference type="EMBL" id="KAK3263690.1"/>
    </source>
</evidence>
<dbReference type="GO" id="GO:0005509">
    <property type="term" value="F:calcium ion binding"/>
    <property type="evidence" value="ECO:0007669"/>
    <property type="project" value="InterPro"/>
</dbReference>
<evidence type="ECO:0000313" key="4">
    <source>
        <dbReference type="Proteomes" id="UP001190700"/>
    </source>
</evidence>
<keyword evidence="1" id="KW-0106">Calcium</keyword>
<gene>
    <name evidence="3" type="ORF">CYMTET_27520</name>
</gene>
<reference evidence="3 4" key="1">
    <citation type="journal article" date="2015" name="Genome Biol. Evol.">
        <title>Comparative Genomics of a Bacterivorous Green Alga Reveals Evolutionary Causalities and Consequences of Phago-Mixotrophic Mode of Nutrition.</title>
        <authorList>
            <person name="Burns J.A."/>
            <person name="Paasch A."/>
            <person name="Narechania A."/>
            <person name="Kim E."/>
        </authorList>
    </citation>
    <scope>NUCLEOTIDE SEQUENCE [LARGE SCALE GENOMIC DNA]</scope>
    <source>
        <strain evidence="3 4">PLY_AMNH</strain>
    </source>
</reference>
<keyword evidence="4" id="KW-1185">Reference proteome</keyword>
<evidence type="ECO:0000259" key="2">
    <source>
        <dbReference type="PROSITE" id="PS50222"/>
    </source>
</evidence>
<dbReference type="PROSITE" id="PS50222">
    <property type="entry name" value="EF_HAND_2"/>
    <property type="match status" value="1"/>
</dbReference>
<dbReference type="SMART" id="SM00054">
    <property type="entry name" value="EFh"/>
    <property type="match status" value="1"/>
</dbReference>
<dbReference type="InterPro" id="IPR011992">
    <property type="entry name" value="EF-hand-dom_pair"/>
</dbReference>
<dbReference type="AlphaFoldDB" id="A0AAE0KX44"/>
<sequence>MSTEDFIQFTPVLFEIAEWLKKRHKPIRPELSERQRKELKECFNLIDADGSGAITAEELTDAFQFMNVPVEYDEFVEIMTSSLQNLDVGQANARKHRGKPGVLLPFAILATAYRVGDEQMTSSKLAGD</sequence>
<comment type="caution">
    <text evidence="3">The sequence shown here is derived from an EMBL/GenBank/DDBJ whole genome shotgun (WGS) entry which is preliminary data.</text>
</comment>
<feature type="domain" description="EF-hand" evidence="2">
    <location>
        <begin position="34"/>
        <end position="69"/>
    </location>
</feature>
<dbReference type="Proteomes" id="UP001190700">
    <property type="component" value="Unassembled WGS sequence"/>
</dbReference>
<dbReference type="EMBL" id="LGRX02015146">
    <property type="protein sequence ID" value="KAK3263690.1"/>
    <property type="molecule type" value="Genomic_DNA"/>
</dbReference>
<accession>A0AAE0KX44</accession>